<dbReference type="GO" id="GO:0003677">
    <property type="term" value="F:DNA binding"/>
    <property type="evidence" value="ECO:0007669"/>
    <property type="project" value="InterPro"/>
</dbReference>
<keyword evidence="2" id="KW-0255">Endonuclease</keyword>
<dbReference type="Pfam" id="PF04471">
    <property type="entry name" value="Mrr_cat"/>
    <property type="match status" value="1"/>
</dbReference>
<dbReference type="InterPro" id="IPR011335">
    <property type="entry name" value="Restrct_endonuc-II-like"/>
</dbReference>
<dbReference type="InterPro" id="IPR007560">
    <property type="entry name" value="Restrct_endonuc_IV_Mrr"/>
</dbReference>
<dbReference type="Proteomes" id="UP000317316">
    <property type="component" value="Unassembled WGS sequence"/>
</dbReference>
<dbReference type="Gene3D" id="3.40.1350.10">
    <property type="match status" value="1"/>
</dbReference>
<dbReference type="GO" id="GO:0015666">
    <property type="term" value="F:restriction endodeoxyribonuclease activity"/>
    <property type="evidence" value="ECO:0007669"/>
    <property type="project" value="TreeGrafter"/>
</dbReference>
<dbReference type="InterPro" id="IPR011856">
    <property type="entry name" value="tRNA_endonuc-like_dom_sf"/>
</dbReference>
<organism evidence="2 3">
    <name type="scientific">Psychrobacillus lasiicapitis</name>
    <dbReference type="NCBI Taxonomy" id="1636719"/>
    <lineage>
        <taxon>Bacteria</taxon>
        <taxon>Bacillati</taxon>
        <taxon>Bacillota</taxon>
        <taxon>Bacilli</taxon>
        <taxon>Bacillales</taxon>
        <taxon>Bacillaceae</taxon>
        <taxon>Psychrobacillus</taxon>
    </lineage>
</organism>
<evidence type="ECO:0000259" key="1">
    <source>
        <dbReference type="Pfam" id="PF04471"/>
    </source>
</evidence>
<evidence type="ECO:0000313" key="2">
    <source>
        <dbReference type="EMBL" id="TQR13860.1"/>
    </source>
</evidence>
<reference evidence="2 3" key="1">
    <citation type="submission" date="2019-05" db="EMBL/GenBank/DDBJ databases">
        <title>Psychrobacillus vulpis sp. nov., a new species isolated from feces of a red fox that inhabits in The Tablas de Daimiel Natural Park, Albacete, Spain.</title>
        <authorList>
            <person name="Rodriguez M."/>
            <person name="Reina J.C."/>
            <person name="Bejar V."/>
            <person name="Llamas I."/>
        </authorList>
    </citation>
    <scope>NUCLEOTIDE SEQUENCE [LARGE SCALE GENOMIC DNA]</scope>
    <source>
        <strain evidence="2 3">NEAU-3TGS17</strain>
    </source>
</reference>
<protein>
    <submittedName>
        <fullName evidence="2">Restriction endonuclease</fullName>
    </submittedName>
</protein>
<dbReference type="RefSeq" id="WP_142538692.1">
    <property type="nucleotide sequence ID" value="NZ_BMIE01000005.1"/>
</dbReference>
<feature type="domain" description="Restriction endonuclease type IV Mrr" evidence="1">
    <location>
        <begin position="35"/>
        <end position="142"/>
    </location>
</feature>
<dbReference type="PANTHER" id="PTHR30015:SF6">
    <property type="entry name" value="SLL1429 PROTEIN"/>
    <property type="match status" value="1"/>
</dbReference>
<dbReference type="InterPro" id="IPR052906">
    <property type="entry name" value="Type_IV_Methyl-Rstrct_Enzyme"/>
</dbReference>
<comment type="caution">
    <text evidence="2">The sequence shown here is derived from an EMBL/GenBank/DDBJ whole genome shotgun (WGS) entry which is preliminary data.</text>
</comment>
<dbReference type="PANTHER" id="PTHR30015">
    <property type="entry name" value="MRR RESTRICTION SYSTEM PROTEIN"/>
    <property type="match status" value="1"/>
</dbReference>
<dbReference type="AlphaFoldDB" id="A0A544T8T8"/>
<keyword evidence="2" id="KW-0378">Hydrolase</keyword>
<keyword evidence="2" id="KW-0540">Nuclease</keyword>
<dbReference type="SUPFAM" id="SSF52980">
    <property type="entry name" value="Restriction endonuclease-like"/>
    <property type="match status" value="1"/>
</dbReference>
<keyword evidence="3" id="KW-1185">Reference proteome</keyword>
<accession>A0A544T8T8</accession>
<dbReference type="OrthoDB" id="9803736at2"/>
<dbReference type="GO" id="GO:0009307">
    <property type="term" value="P:DNA restriction-modification system"/>
    <property type="evidence" value="ECO:0007669"/>
    <property type="project" value="InterPro"/>
</dbReference>
<dbReference type="EMBL" id="VDGH01000005">
    <property type="protein sequence ID" value="TQR13860.1"/>
    <property type="molecule type" value="Genomic_DNA"/>
</dbReference>
<gene>
    <name evidence="2" type="ORF">FG382_09630</name>
</gene>
<proteinExistence type="predicted"/>
<sequence>MNSEDKIYETLALGMYHRFCSIDNLSQIGSNVKENPIMFESFVALVMENTLGGKATVTQPSGDFGVDIVHTLKNKDTYLAQVKCYNPTDKIKYEPISILHSNIVKRNAVGGYFVTTSDYNDNAKKYAEGLNIKLINGFELAQYWLGEKESWVHEAKNKTFLEELFSGIESFFEEIYNSIVKKVK</sequence>
<evidence type="ECO:0000313" key="3">
    <source>
        <dbReference type="Proteomes" id="UP000317316"/>
    </source>
</evidence>
<name>A0A544T8T8_9BACI</name>